<proteinExistence type="predicted"/>
<dbReference type="AlphaFoldDB" id="U5SCL2"/>
<sequence>MTIRASNGHMVFHKYTRLFQKKIHFVVPIPFNKQLFFLEHNGYIIFSLTRIVK</sequence>
<dbReference type="Proteomes" id="UP000017469">
    <property type="component" value="Chromosome"/>
</dbReference>
<dbReference type="EMBL" id="CP006812">
    <property type="protein sequence ID" value="AGY82776.1"/>
    <property type="molecule type" value="Genomic_DNA"/>
</dbReference>
<dbReference type="KEGG" id="caw:Q783_02585"/>
<dbReference type="HOGENOM" id="CLU_3059756_0_0_9"/>
<evidence type="ECO:0000313" key="2">
    <source>
        <dbReference type="Proteomes" id="UP000017469"/>
    </source>
</evidence>
<evidence type="ECO:0000313" key="1">
    <source>
        <dbReference type="EMBL" id="AGY82776.1"/>
    </source>
</evidence>
<name>U5SCL2_9LACT</name>
<protein>
    <submittedName>
        <fullName evidence="1">Uncharacterized protein</fullName>
    </submittedName>
</protein>
<gene>
    <name evidence="1" type="ORF">Q783_02585</name>
</gene>
<accession>U5SCL2</accession>
<reference evidence="1 2" key="1">
    <citation type="journal article" date="2013" name="Genome Announc.">
        <title>Complete Genome Sequence of Carnobacterium gilichinskyi Strain WN1359T (DSM 27470T).</title>
        <authorList>
            <person name="Leonard M.T."/>
            <person name="Panayotova N."/>
            <person name="Farmerie W.G."/>
            <person name="Triplett E.W."/>
            <person name="Nicholson W.L."/>
        </authorList>
    </citation>
    <scope>NUCLEOTIDE SEQUENCE [LARGE SCALE GENOMIC DNA]</scope>
    <source>
        <strain evidence="1 2">WN1359</strain>
    </source>
</reference>
<organism evidence="1 2">
    <name type="scientific">Carnobacterium inhibens subsp. gilichinskyi</name>
    <dbReference type="NCBI Taxonomy" id="1266845"/>
    <lineage>
        <taxon>Bacteria</taxon>
        <taxon>Bacillati</taxon>
        <taxon>Bacillota</taxon>
        <taxon>Bacilli</taxon>
        <taxon>Lactobacillales</taxon>
        <taxon>Carnobacteriaceae</taxon>
        <taxon>Carnobacterium</taxon>
    </lineage>
</organism>